<dbReference type="Proteomes" id="UP001470230">
    <property type="component" value="Unassembled WGS sequence"/>
</dbReference>
<dbReference type="PANTHER" id="PTHR22957">
    <property type="entry name" value="TBC1 DOMAIN FAMILY MEMBER GTPASE-ACTIVATING PROTEIN"/>
    <property type="match status" value="1"/>
</dbReference>
<dbReference type="InterPro" id="IPR000195">
    <property type="entry name" value="Rab-GAP-TBC_dom"/>
</dbReference>
<sequence>MGDRITVLSTISPVIEIDNQSNKNTGILSLIMYPPYYSIRFQPLPDLNEASFCNKLTNLLSPDETLYCLKCHEISSFHLREVKFDNNDKSNIVLNFAKYDSKEYVLPNDKMSSCSYFFQQLLIHGIAAPQINKENAFELKFYANNHYHSTFTVPSHLQLFHPRFTSLDDFWNGVVDFYREYITFLFESKNLPRDQKYPLGFATNSLLTFKENSVNEFISNLPSYEKVIFDNLNILFDSNGTLIDQELFKNRLFYSGCDDKALPAVLPFAVGVYPLGSTYEERKEIDNKMKIDFKKLYDQVSTISKKQIRCHKKLRESLRVINQDADRTDRLQNAFKNPKKPGLYMLTSLLKCYCMYNQRIGYLQGMNDMFVPLILSFVPEWSSDGDPIDHNGQIISKEVLLSDYLPRIFFCYVSIIKLTGHAKLLSNVTERSNQISHLMIAIVSKFEPLIGIWLAQNNLSEFLWMYSDFIYIYKRSFTSKRQNIWDAWLQMLCFPSPHEWLFYFASAVLLEVFHNIFLMPDLSMPVLMDTYPKILLSLDVRTIGNKALYLYQNCRLTENEYKLIVSDVYGVAENFSIKDEEEEAPDFESYNFEFCEFDK</sequence>
<evidence type="ECO:0000259" key="1">
    <source>
        <dbReference type="PROSITE" id="PS50086"/>
    </source>
</evidence>
<gene>
    <name evidence="2" type="ORF">M9Y10_023338</name>
</gene>
<accession>A0ABR2KVG6</accession>
<dbReference type="EMBL" id="JAPFFF010000003">
    <property type="protein sequence ID" value="KAK8894897.1"/>
    <property type="molecule type" value="Genomic_DNA"/>
</dbReference>
<comment type="caution">
    <text evidence="2">The sequence shown here is derived from an EMBL/GenBank/DDBJ whole genome shotgun (WGS) entry which is preliminary data.</text>
</comment>
<protein>
    <recommendedName>
        <fullName evidence="1">Rab-GAP TBC domain-containing protein</fullName>
    </recommendedName>
</protein>
<keyword evidence="3" id="KW-1185">Reference proteome</keyword>
<feature type="domain" description="Rab-GAP TBC" evidence="1">
    <location>
        <begin position="256"/>
        <end position="495"/>
    </location>
</feature>
<organism evidence="2 3">
    <name type="scientific">Tritrichomonas musculus</name>
    <dbReference type="NCBI Taxonomy" id="1915356"/>
    <lineage>
        <taxon>Eukaryota</taxon>
        <taxon>Metamonada</taxon>
        <taxon>Parabasalia</taxon>
        <taxon>Tritrichomonadida</taxon>
        <taxon>Tritrichomonadidae</taxon>
        <taxon>Tritrichomonas</taxon>
    </lineage>
</organism>
<dbReference type="Pfam" id="PF00566">
    <property type="entry name" value="RabGAP-TBC"/>
    <property type="match status" value="1"/>
</dbReference>
<evidence type="ECO:0000313" key="2">
    <source>
        <dbReference type="EMBL" id="KAK8894897.1"/>
    </source>
</evidence>
<evidence type="ECO:0000313" key="3">
    <source>
        <dbReference type="Proteomes" id="UP001470230"/>
    </source>
</evidence>
<dbReference type="PANTHER" id="PTHR22957:SF661">
    <property type="entry name" value="GH16847P"/>
    <property type="match status" value="1"/>
</dbReference>
<proteinExistence type="predicted"/>
<dbReference type="InterPro" id="IPR035969">
    <property type="entry name" value="Rab-GAP_TBC_sf"/>
</dbReference>
<dbReference type="Gene3D" id="1.10.8.270">
    <property type="entry name" value="putative rabgap domain of human tbc1 domain family member 14 like domains"/>
    <property type="match status" value="1"/>
</dbReference>
<dbReference type="PROSITE" id="PS50086">
    <property type="entry name" value="TBC_RABGAP"/>
    <property type="match status" value="1"/>
</dbReference>
<dbReference type="SUPFAM" id="SSF47923">
    <property type="entry name" value="Ypt/Rab-GAP domain of gyp1p"/>
    <property type="match status" value="1"/>
</dbReference>
<name>A0ABR2KVG6_9EUKA</name>
<reference evidence="2 3" key="1">
    <citation type="submission" date="2024-04" db="EMBL/GenBank/DDBJ databases">
        <title>Tritrichomonas musculus Genome.</title>
        <authorList>
            <person name="Alves-Ferreira E."/>
            <person name="Grigg M."/>
            <person name="Lorenzi H."/>
            <person name="Galac M."/>
        </authorList>
    </citation>
    <scope>NUCLEOTIDE SEQUENCE [LARGE SCALE GENOMIC DNA]</scope>
    <source>
        <strain evidence="2 3">EAF2021</strain>
    </source>
</reference>